<feature type="domain" description="Histidine kinase/HSP90-like ATPase" evidence="2">
    <location>
        <begin position="42"/>
        <end position="159"/>
    </location>
</feature>
<evidence type="ECO:0000259" key="2">
    <source>
        <dbReference type="Pfam" id="PF13581"/>
    </source>
</evidence>
<keyword evidence="1" id="KW-0808">Transferase</keyword>
<evidence type="ECO:0000256" key="1">
    <source>
        <dbReference type="ARBA" id="ARBA00022527"/>
    </source>
</evidence>
<accession>A0A2K8KCL9</accession>
<dbReference type="InterPro" id="IPR036890">
    <property type="entry name" value="HATPase_C_sf"/>
</dbReference>
<dbReference type="Pfam" id="PF13581">
    <property type="entry name" value="HATPase_c_2"/>
    <property type="match status" value="1"/>
</dbReference>
<dbReference type="SUPFAM" id="SSF55874">
    <property type="entry name" value="ATPase domain of HSP90 chaperone/DNA topoisomerase II/histidine kinase"/>
    <property type="match status" value="1"/>
</dbReference>
<proteinExistence type="predicted"/>
<dbReference type="STRING" id="441209.GCA_001870665_03050"/>
<dbReference type="GO" id="GO:0004674">
    <property type="term" value="F:protein serine/threonine kinase activity"/>
    <property type="evidence" value="ECO:0007669"/>
    <property type="project" value="UniProtKB-KW"/>
</dbReference>
<dbReference type="CDD" id="cd16936">
    <property type="entry name" value="HATPase_RsbW-like"/>
    <property type="match status" value="1"/>
</dbReference>
<name>A0A2K8KCL9_9RHOB</name>
<gene>
    <name evidence="3" type="ORF">BG454_16325</name>
</gene>
<sequence length="177" mass="19411">MICIREELLAQPESRSARGDKSMIWMDEANADLRLRCEGTLFSVREALQHVHQFLSIQCMPCALVEDVDLVLSEAMTNIVRHSYGDAGGVIECDLVVKGTSVDCRITDTGRSFDPAGAGRAPPEPADLAEGGYGWFLIHSLTNKLSYTREGGRNILRFSVPAMQAMAKDDAEVHVLS</sequence>
<keyword evidence="3" id="KW-0547">Nucleotide-binding</keyword>
<evidence type="ECO:0000313" key="4">
    <source>
        <dbReference type="Proteomes" id="UP000228948"/>
    </source>
</evidence>
<protein>
    <submittedName>
        <fullName evidence="3">ATP-binding protein</fullName>
    </submittedName>
</protein>
<keyword evidence="1" id="KW-0418">Kinase</keyword>
<dbReference type="InterPro" id="IPR050267">
    <property type="entry name" value="Anti-sigma-factor_SerPK"/>
</dbReference>
<keyword evidence="1" id="KW-0723">Serine/threonine-protein kinase</keyword>
<dbReference type="InterPro" id="IPR003594">
    <property type="entry name" value="HATPase_dom"/>
</dbReference>
<organism evidence="3 4">
    <name type="scientific">Roseinatronobacter bogoriensis subsp. barguzinensis</name>
    <dbReference type="NCBI Taxonomy" id="441209"/>
    <lineage>
        <taxon>Bacteria</taxon>
        <taxon>Pseudomonadati</taxon>
        <taxon>Pseudomonadota</taxon>
        <taxon>Alphaproteobacteria</taxon>
        <taxon>Rhodobacterales</taxon>
        <taxon>Paracoccaceae</taxon>
        <taxon>Roseinatronobacter</taxon>
    </lineage>
</organism>
<reference evidence="3 4" key="1">
    <citation type="submission" date="2017-11" db="EMBL/GenBank/DDBJ databases">
        <title>Revised Sequence and Annotation of the Rhodobaca barguzinensis strain alga05 Genome.</title>
        <authorList>
            <person name="Kopejtka K."/>
            <person name="Tomasch J.M."/>
            <person name="Bunk B."/>
            <person name="Koblizek M."/>
        </authorList>
    </citation>
    <scope>NUCLEOTIDE SEQUENCE [LARGE SCALE GENOMIC DNA]</scope>
    <source>
        <strain evidence="4">alga05</strain>
    </source>
</reference>
<dbReference type="EMBL" id="CP024899">
    <property type="protein sequence ID" value="ATX67187.1"/>
    <property type="molecule type" value="Genomic_DNA"/>
</dbReference>
<dbReference type="PANTHER" id="PTHR35526">
    <property type="entry name" value="ANTI-SIGMA-F FACTOR RSBW-RELATED"/>
    <property type="match status" value="1"/>
</dbReference>
<dbReference type="KEGG" id="rbg:BG454_16325"/>
<dbReference type="Gene3D" id="3.30.565.10">
    <property type="entry name" value="Histidine kinase-like ATPase, C-terminal domain"/>
    <property type="match status" value="1"/>
</dbReference>
<dbReference type="PANTHER" id="PTHR35526:SF3">
    <property type="entry name" value="ANTI-SIGMA-F FACTOR RSBW"/>
    <property type="match status" value="1"/>
</dbReference>
<dbReference type="AlphaFoldDB" id="A0A2K8KCL9"/>
<keyword evidence="3" id="KW-0067">ATP-binding</keyword>
<dbReference type="GO" id="GO:0005524">
    <property type="term" value="F:ATP binding"/>
    <property type="evidence" value="ECO:0007669"/>
    <property type="project" value="UniProtKB-KW"/>
</dbReference>
<dbReference type="Proteomes" id="UP000228948">
    <property type="component" value="Chromosome"/>
</dbReference>
<evidence type="ECO:0000313" key="3">
    <source>
        <dbReference type="EMBL" id="ATX67187.1"/>
    </source>
</evidence>
<keyword evidence="4" id="KW-1185">Reference proteome</keyword>